<gene>
    <name evidence="15" type="ORF">JKL49_14450</name>
</gene>
<keyword evidence="2 11" id="KW-0813">Transport</keyword>
<evidence type="ECO:0000256" key="5">
    <source>
        <dbReference type="ARBA" id="ARBA00022692"/>
    </source>
</evidence>
<evidence type="ECO:0000256" key="2">
    <source>
        <dbReference type="ARBA" id="ARBA00022448"/>
    </source>
</evidence>
<dbReference type="InterPro" id="IPR012910">
    <property type="entry name" value="Plug_dom"/>
</dbReference>
<evidence type="ECO:0000256" key="8">
    <source>
        <dbReference type="ARBA" id="ARBA00023077"/>
    </source>
</evidence>
<dbReference type="Pfam" id="PF00593">
    <property type="entry name" value="TonB_dep_Rec_b-barrel"/>
    <property type="match status" value="1"/>
</dbReference>
<proteinExistence type="inferred from homology"/>
<evidence type="ECO:0000313" key="15">
    <source>
        <dbReference type="EMBL" id="MBR7620591.1"/>
    </source>
</evidence>
<feature type="domain" description="TonB-dependent receptor plug" evidence="14">
    <location>
        <begin position="108"/>
        <end position="213"/>
    </location>
</feature>
<dbReference type="InterPro" id="IPR000531">
    <property type="entry name" value="Beta-barrel_TonB"/>
</dbReference>
<keyword evidence="5 11" id="KW-0812">Transmembrane</keyword>
<dbReference type="PROSITE" id="PS52016">
    <property type="entry name" value="TONB_DEPENDENT_REC_3"/>
    <property type="match status" value="1"/>
</dbReference>
<evidence type="ECO:0000259" key="14">
    <source>
        <dbReference type="Pfam" id="PF07715"/>
    </source>
</evidence>
<dbReference type="GO" id="GO:0009279">
    <property type="term" value="C:cell outer membrane"/>
    <property type="evidence" value="ECO:0007669"/>
    <property type="project" value="UniProtKB-SubCell"/>
</dbReference>
<keyword evidence="7" id="KW-0406">Ion transport</keyword>
<keyword evidence="6" id="KW-0408">Iron</keyword>
<evidence type="ECO:0000259" key="13">
    <source>
        <dbReference type="Pfam" id="PF00593"/>
    </source>
</evidence>
<keyword evidence="4" id="KW-0410">Iron transport</keyword>
<protein>
    <submittedName>
        <fullName evidence="15">TonB-dependent receptor</fullName>
    </submittedName>
</protein>
<evidence type="ECO:0000256" key="4">
    <source>
        <dbReference type="ARBA" id="ARBA00022496"/>
    </source>
</evidence>
<dbReference type="InterPro" id="IPR036942">
    <property type="entry name" value="Beta-barrel_TonB_sf"/>
</dbReference>
<organism evidence="15 16">
    <name type="scientific">Phenylobacterium glaciei</name>
    <dbReference type="NCBI Taxonomy" id="2803784"/>
    <lineage>
        <taxon>Bacteria</taxon>
        <taxon>Pseudomonadati</taxon>
        <taxon>Pseudomonadota</taxon>
        <taxon>Alphaproteobacteria</taxon>
        <taxon>Caulobacterales</taxon>
        <taxon>Caulobacteraceae</taxon>
        <taxon>Phenylobacterium</taxon>
    </lineage>
</organism>
<keyword evidence="16" id="KW-1185">Reference proteome</keyword>
<reference evidence="15" key="1">
    <citation type="submission" date="2021-04" db="EMBL/GenBank/DDBJ databases">
        <title>Draft genome assembly of strain Phenylobacterium sp. 20VBR1 using MiniION and Illumina platforms.</title>
        <authorList>
            <person name="Thomas F.A."/>
            <person name="Krishnan K.P."/>
            <person name="Sinha R.K."/>
        </authorList>
    </citation>
    <scope>NUCLEOTIDE SEQUENCE</scope>
    <source>
        <strain evidence="15">20VBR1</strain>
    </source>
</reference>
<comment type="caution">
    <text evidence="15">The sequence shown here is derived from an EMBL/GenBank/DDBJ whole genome shotgun (WGS) entry which is preliminary data.</text>
</comment>
<dbReference type="SUPFAM" id="SSF56935">
    <property type="entry name" value="Porins"/>
    <property type="match status" value="1"/>
</dbReference>
<keyword evidence="10 11" id="KW-0998">Cell outer membrane</keyword>
<evidence type="ECO:0000256" key="7">
    <source>
        <dbReference type="ARBA" id="ARBA00023065"/>
    </source>
</evidence>
<evidence type="ECO:0000256" key="12">
    <source>
        <dbReference type="RuleBase" id="RU003357"/>
    </source>
</evidence>
<evidence type="ECO:0000313" key="16">
    <source>
        <dbReference type="Proteomes" id="UP000622580"/>
    </source>
</evidence>
<evidence type="ECO:0000256" key="3">
    <source>
        <dbReference type="ARBA" id="ARBA00022452"/>
    </source>
</evidence>
<dbReference type="AlphaFoldDB" id="A0A941D482"/>
<keyword evidence="15" id="KW-0675">Receptor</keyword>
<dbReference type="Pfam" id="PF07715">
    <property type="entry name" value="Plug"/>
    <property type="match status" value="1"/>
</dbReference>
<evidence type="ECO:0000256" key="9">
    <source>
        <dbReference type="ARBA" id="ARBA00023136"/>
    </source>
</evidence>
<keyword evidence="3 11" id="KW-1134">Transmembrane beta strand</keyword>
<keyword evidence="8 12" id="KW-0798">TonB box</keyword>
<evidence type="ECO:0000256" key="11">
    <source>
        <dbReference type="PROSITE-ProRule" id="PRU01360"/>
    </source>
</evidence>
<dbReference type="InterPro" id="IPR039426">
    <property type="entry name" value="TonB-dep_rcpt-like"/>
</dbReference>
<evidence type="ECO:0000256" key="1">
    <source>
        <dbReference type="ARBA" id="ARBA00004571"/>
    </source>
</evidence>
<dbReference type="EMBL" id="JAGSGD010000001">
    <property type="protein sequence ID" value="MBR7620591.1"/>
    <property type="molecule type" value="Genomic_DNA"/>
</dbReference>
<evidence type="ECO:0000256" key="6">
    <source>
        <dbReference type="ARBA" id="ARBA00023004"/>
    </source>
</evidence>
<name>A0A941D482_9CAUL</name>
<keyword evidence="9 11" id="KW-0472">Membrane</keyword>
<dbReference type="Proteomes" id="UP000622580">
    <property type="component" value="Unassembled WGS sequence"/>
</dbReference>
<dbReference type="Gene3D" id="2.40.170.20">
    <property type="entry name" value="TonB-dependent receptor, beta-barrel domain"/>
    <property type="match status" value="1"/>
</dbReference>
<evidence type="ECO:0000256" key="10">
    <source>
        <dbReference type="ARBA" id="ARBA00023237"/>
    </source>
</evidence>
<accession>A0A941D482</accession>
<sequence>MGPKPVSEALIDLALSSSISIGGVAACGGRTSGLSGDFTLKAALTRLTAGAGCRFEIIDIHTVRILPEAPEAAGAAPTPSKPGPQPLPDPVAEILVTATKRPVAYDRLPASLSLISASQLQITGATDAAGAVRQVAGVTMTNLGPGRDKILLRGLSDGAFTGRTRSTVGTFLDYVPITYNAPDPDLRLADVQAIEVLRGPQGALYGGGSLSGVYRIITRKPEFNLLQGALTAGAAWTETGSPGYEAEGMVNLPLVHDRAALRLVAYTEVEGGYLDDVNLRLSDVDQTKRIGGRLALAVQINDTWSVTVGGAVQQLDSNDTQYVTPGPNRLRRANRIRERHKNDFGEAAVTVIGSGDWGRLESSTAYVRHAYSSLYDASAALNLYGSSTADLGVFEEYTKVDMVVEDAVLTSPGDSRLQWLAGLYGAWTLEKSPSVLRVRATAGPPVPVYVDDRSDRLITSAVYGQASYRLARGWTLAAGARVFETDLRTSSAVQAPLTGATRAFTRKAQFKGWSPQLTLQHDFQSGAMLYLLASEGGRPGGFNSGGISAPAPSRKTFQPDRLRNFEVGTKLRLFDRRLSVQSAVFYDLWNNIQTDQYLPSGLPYTANVGDGRNIGLEIEATWRPTTTLTVQANALLNSSKVTKVNPIFATRVQDRLPGVPDASVGALATYERPLRDNLSLILTAESGYVGRSRLTFDPALSPEMGGYIASKLSVQLKGPDWRVAAFVSNPNNTQGDTFAYGNPFSFGQVRQVTPQRPRTLSLLLSRTF</sequence>
<dbReference type="GO" id="GO:0006826">
    <property type="term" value="P:iron ion transport"/>
    <property type="evidence" value="ECO:0007669"/>
    <property type="project" value="UniProtKB-KW"/>
</dbReference>
<feature type="domain" description="TonB-dependent receptor-like beta-barrel" evidence="13">
    <location>
        <begin position="326"/>
        <end position="729"/>
    </location>
</feature>
<comment type="subcellular location">
    <subcellularLocation>
        <location evidence="1 11">Cell outer membrane</location>
        <topology evidence="1 11">Multi-pass membrane protein</topology>
    </subcellularLocation>
</comment>
<comment type="similarity">
    <text evidence="11 12">Belongs to the TonB-dependent receptor family.</text>
</comment>
<dbReference type="PROSITE" id="PS51257">
    <property type="entry name" value="PROKAR_LIPOPROTEIN"/>
    <property type="match status" value="1"/>
</dbReference>
<dbReference type="Gene3D" id="3.55.50.30">
    <property type="match status" value="1"/>
</dbReference>
<dbReference type="PANTHER" id="PTHR32552">
    <property type="entry name" value="FERRICHROME IRON RECEPTOR-RELATED"/>
    <property type="match status" value="1"/>
</dbReference>
<dbReference type="PANTHER" id="PTHR32552:SF81">
    <property type="entry name" value="TONB-DEPENDENT OUTER MEMBRANE RECEPTOR"/>
    <property type="match status" value="1"/>
</dbReference>